<evidence type="ECO:0000313" key="3">
    <source>
        <dbReference type="Proteomes" id="UP000267268"/>
    </source>
</evidence>
<evidence type="ECO:0000313" key="2">
    <source>
        <dbReference type="EMBL" id="AZQ62175.1"/>
    </source>
</evidence>
<dbReference type="OrthoDB" id="877403at2"/>
<dbReference type="KEGG" id="fll:EI427_07980"/>
<keyword evidence="3" id="KW-1185">Reference proteome</keyword>
<evidence type="ECO:0008006" key="4">
    <source>
        <dbReference type="Google" id="ProtNLM"/>
    </source>
</evidence>
<dbReference type="RefSeq" id="WP_126613416.1">
    <property type="nucleotide sequence ID" value="NZ_CP034562.1"/>
</dbReference>
<gene>
    <name evidence="2" type="ORF">EI427_07980</name>
</gene>
<evidence type="ECO:0000256" key="1">
    <source>
        <dbReference type="SAM" id="MobiDB-lite"/>
    </source>
</evidence>
<sequence length="147" mass="16574">MPPPPPNNFGGTSKKKVSKSVGQSFTLESAQKVWKSFADHYSSNGKSKFASILLDEATISLDSQLNVIVDITNSIQNDHLAIVRSDLLRQLRSDLKNETIEISTRIVQLENSNEPKKMYSAQDKFKFLQDKYPALKTLRQKLGLDFD</sequence>
<name>A0A3Q9FP93_9BACT</name>
<dbReference type="EMBL" id="CP034562">
    <property type="protein sequence ID" value="AZQ62175.1"/>
    <property type="molecule type" value="Genomic_DNA"/>
</dbReference>
<reference evidence="2 3" key="1">
    <citation type="submission" date="2018-12" db="EMBL/GenBank/DDBJ databases">
        <title>Flammeovirga pectinis sp. nov., isolated from the gut of the Korean scallop, Patinopecten yessoensis.</title>
        <authorList>
            <person name="Bae J.-W."/>
            <person name="Jeong Y.-S."/>
            <person name="Kang W."/>
        </authorList>
    </citation>
    <scope>NUCLEOTIDE SEQUENCE [LARGE SCALE GENOMIC DNA]</scope>
    <source>
        <strain evidence="2 3">L12M1</strain>
    </source>
</reference>
<protein>
    <recommendedName>
        <fullName evidence="4">DNA polymerase III subunit gamma/tau</fullName>
    </recommendedName>
</protein>
<dbReference type="Proteomes" id="UP000267268">
    <property type="component" value="Chromosome 1"/>
</dbReference>
<proteinExistence type="predicted"/>
<dbReference type="AlphaFoldDB" id="A0A3Q9FP93"/>
<organism evidence="2 3">
    <name type="scientific">Flammeovirga pectinis</name>
    <dbReference type="NCBI Taxonomy" id="2494373"/>
    <lineage>
        <taxon>Bacteria</taxon>
        <taxon>Pseudomonadati</taxon>
        <taxon>Bacteroidota</taxon>
        <taxon>Cytophagia</taxon>
        <taxon>Cytophagales</taxon>
        <taxon>Flammeovirgaceae</taxon>
        <taxon>Flammeovirga</taxon>
    </lineage>
</organism>
<feature type="region of interest" description="Disordered" evidence="1">
    <location>
        <begin position="1"/>
        <end position="20"/>
    </location>
</feature>
<accession>A0A3Q9FP93</accession>